<evidence type="ECO:0000313" key="1">
    <source>
        <dbReference type="EMBL" id="EEQ92952.1"/>
    </source>
</evidence>
<name>C4WLD0_9HYPH</name>
<reference evidence="1 2" key="1">
    <citation type="submission" date="2009-05" db="EMBL/GenBank/DDBJ databases">
        <authorList>
            <person name="Setubal J.C."/>
            <person name="Boyle S."/>
            <person name="Crasta O.R."/>
            <person name="Gillespie J.J."/>
            <person name="Kenyon R.W."/>
            <person name="Lu J."/>
            <person name="Mane S."/>
            <person name="Nagrani S."/>
            <person name="Shallom J.M."/>
            <person name="Shallom S."/>
            <person name="Shukla M."/>
            <person name="Snyder E.E."/>
            <person name="Sobral B.W."/>
            <person name="Wattam A.R."/>
            <person name="Will R."/>
            <person name="Williams K."/>
            <person name="Yoo H."/>
            <person name="Munk C."/>
            <person name="Tapia R."/>
            <person name="Green L."/>
            <person name="Rogers Y."/>
            <person name="Detter J.C."/>
            <person name="Bruce D."/>
            <person name="Brettin T.S."/>
            <person name="Tsolis R."/>
        </authorList>
    </citation>
    <scope>NUCLEOTIDE SEQUENCE [LARGE SCALE GENOMIC DNA]</scope>
    <source>
        <strain evidence="1 2">LMG 3301</strain>
    </source>
</reference>
<organism evidence="1 2">
    <name type="scientific">Brucella intermedia LMG 3301</name>
    <dbReference type="NCBI Taxonomy" id="641118"/>
    <lineage>
        <taxon>Bacteria</taxon>
        <taxon>Pseudomonadati</taxon>
        <taxon>Pseudomonadota</taxon>
        <taxon>Alphaproteobacteria</taxon>
        <taxon>Hyphomicrobiales</taxon>
        <taxon>Brucellaceae</taxon>
        <taxon>Brucella/Ochrobactrum group</taxon>
        <taxon>Brucella</taxon>
    </lineage>
</organism>
<protein>
    <submittedName>
        <fullName evidence="1">Uncharacterized protein</fullName>
    </submittedName>
</protein>
<sequence>MKRLHDCWPGEPLVQTERMFERTTRLLARPTRATPYSKAFYPLKSQNGDTGATAYVQQDN</sequence>
<comment type="caution">
    <text evidence="1">The sequence shown here is derived from an EMBL/GenBank/DDBJ whole genome shotgun (WGS) entry which is preliminary data.</text>
</comment>
<dbReference type="Proteomes" id="UP000004386">
    <property type="component" value="Unassembled WGS sequence"/>
</dbReference>
<dbReference type="EMBL" id="ACQA01000002">
    <property type="protein sequence ID" value="EEQ92952.1"/>
    <property type="molecule type" value="Genomic_DNA"/>
</dbReference>
<accession>C4WLD0</accession>
<gene>
    <name evidence="1" type="ORF">OINT_2000075</name>
</gene>
<evidence type="ECO:0000313" key="2">
    <source>
        <dbReference type="Proteomes" id="UP000004386"/>
    </source>
</evidence>
<dbReference type="HOGENOM" id="CLU_2937052_0_0_5"/>
<proteinExistence type="predicted"/>
<dbReference type="AlphaFoldDB" id="C4WLD0"/>